<proteinExistence type="predicted"/>
<name>A0AAJ6Z0M7_PAPXU</name>
<dbReference type="CTD" id="37605"/>
<feature type="chain" id="PRO_5042515526" evidence="2">
    <location>
        <begin position="17"/>
        <end position="235"/>
    </location>
</feature>
<feature type="compositionally biased region" description="Polar residues" evidence="1">
    <location>
        <begin position="65"/>
        <end position="74"/>
    </location>
</feature>
<evidence type="ECO:0000256" key="1">
    <source>
        <dbReference type="SAM" id="MobiDB-lite"/>
    </source>
</evidence>
<dbReference type="KEGG" id="pxu:106114163"/>
<dbReference type="GO" id="GO:0005549">
    <property type="term" value="F:odorant binding"/>
    <property type="evidence" value="ECO:0007669"/>
    <property type="project" value="InterPro"/>
</dbReference>
<gene>
    <name evidence="3" type="primary">LOC106114163</name>
</gene>
<dbReference type="RefSeq" id="XP_013162714.1">
    <property type="nucleotide sequence ID" value="XM_013307260.1"/>
</dbReference>
<organism evidence="3">
    <name type="scientific">Papilio xuthus</name>
    <name type="common">Asian swallowtail butterfly</name>
    <dbReference type="NCBI Taxonomy" id="66420"/>
    <lineage>
        <taxon>Eukaryota</taxon>
        <taxon>Metazoa</taxon>
        <taxon>Ecdysozoa</taxon>
        <taxon>Arthropoda</taxon>
        <taxon>Hexapoda</taxon>
        <taxon>Insecta</taxon>
        <taxon>Pterygota</taxon>
        <taxon>Neoptera</taxon>
        <taxon>Endopterygota</taxon>
        <taxon>Lepidoptera</taxon>
        <taxon>Glossata</taxon>
        <taxon>Ditrysia</taxon>
        <taxon>Papilionoidea</taxon>
        <taxon>Papilionidae</taxon>
        <taxon>Papilioninae</taxon>
        <taxon>Papilio</taxon>
    </lineage>
</organism>
<feature type="region of interest" description="Disordered" evidence="1">
    <location>
        <begin position="65"/>
        <end position="89"/>
    </location>
</feature>
<keyword evidence="3" id="KW-0371">Homeobox</keyword>
<dbReference type="SUPFAM" id="SSF47565">
    <property type="entry name" value="Insect pheromone/odorant-binding proteins"/>
    <property type="match status" value="1"/>
</dbReference>
<dbReference type="GO" id="GO:0003677">
    <property type="term" value="F:DNA binding"/>
    <property type="evidence" value="ECO:0007669"/>
    <property type="project" value="UniProtKB-KW"/>
</dbReference>
<accession>A0AAJ6Z0M7</accession>
<protein>
    <submittedName>
        <fullName evidence="3">Homeobox protein 2</fullName>
    </submittedName>
</protein>
<dbReference type="AlphaFoldDB" id="A0AAJ6Z0M7"/>
<feature type="signal peptide" evidence="2">
    <location>
        <begin position="1"/>
        <end position="16"/>
    </location>
</feature>
<dbReference type="Gene3D" id="1.10.238.20">
    <property type="entry name" value="Pheromone/general odorant binding protein domain"/>
    <property type="match status" value="1"/>
</dbReference>
<sequence length="235" mass="27217">MLCIVIFVLLPTLVICSSEGNIHLLEQEIGEAIKACIDNVSEESSTKRYTRSNRNTSNNYQYHQIENNKNSNPYNHERRNTSDMMTPNNVSTITDNDLLAYDDQYGNENFNNTGRNNYGNFYGNNNNTFKRRNKRNDHYLNNNEDDQCLSHCVFANLHVVDSRGIPRETELWNKIQADVKSQQSRVLLQNQIRSCFQELQNESEGNGCSYSNNLERCLMLHLSDRMKGTKSKKQS</sequence>
<dbReference type="InterPro" id="IPR036728">
    <property type="entry name" value="PBP_GOBP_sf"/>
</dbReference>
<dbReference type="GeneID" id="106114163"/>
<dbReference type="Pfam" id="PF01395">
    <property type="entry name" value="PBP_GOBP"/>
    <property type="match status" value="1"/>
</dbReference>
<evidence type="ECO:0000256" key="2">
    <source>
        <dbReference type="SAM" id="SignalP"/>
    </source>
</evidence>
<reference evidence="3" key="1">
    <citation type="submission" date="2025-08" db="UniProtKB">
        <authorList>
            <consortium name="RefSeq"/>
        </authorList>
    </citation>
    <scope>IDENTIFICATION</scope>
</reference>
<dbReference type="InterPro" id="IPR006170">
    <property type="entry name" value="PBP/GOBP"/>
</dbReference>
<keyword evidence="3" id="KW-0238">DNA-binding</keyword>
<evidence type="ECO:0000313" key="3">
    <source>
        <dbReference type="RefSeq" id="XP_013162714.1"/>
    </source>
</evidence>
<keyword evidence="2" id="KW-0732">Signal</keyword>
<dbReference type="Proteomes" id="UP000694872">
    <property type="component" value="Unplaced"/>
</dbReference>